<dbReference type="PANTHER" id="PTHR32141:SF179">
    <property type="entry name" value="F-BOX DOMAIN-CONTAINING PROTEIN"/>
    <property type="match status" value="1"/>
</dbReference>
<dbReference type="AlphaFoldDB" id="A0A1E5UKF7"/>
<reference evidence="1 2" key="1">
    <citation type="submission" date="2016-09" db="EMBL/GenBank/DDBJ databases">
        <title>The draft genome of Dichanthelium oligosanthes: A C3 panicoid grass species.</title>
        <authorList>
            <person name="Studer A.J."/>
            <person name="Schnable J.C."/>
            <person name="Brutnell T.P."/>
        </authorList>
    </citation>
    <scope>NUCLEOTIDE SEQUENCE [LARGE SCALE GENOMIC DNA]</scope>
    <source>
        <strain evidence="2">cv. Kellogg 1175</strain>
        <tissue evidence="1">Leaf</tissue>
    </source>
</reference>
<dbReference type="OrthoDB" id="693588at2759"/>
<name>A0A1E5UKF7_9POAL</name>
<dbReference type="InterPro" id="IPR036047">
    <property type="entry name" value="F-box-like_dom_sf"/>
</dbReference>
<sequence length="163" mass="18172">LLDEILGEIISLLPTKDGAATQALASWWRHLWLSAPLNLDISNVTVYEDALSRLISRILGVHPGPARRFSIPPRDLSYCPTIVDACLRSLAVDNLQELELEVQSHGHRCWVLLPPYHHASSCPCYSQMWLPLPASAFRFSATLRVATVSKILLEVASLKTYSK</sequence>
<dbReference type="PANTHER" id="PTHR32141">
    <property type="match status" value="1"/>
</dbReference>
<evidence type="ECO:0000313" key="1">
    <source>
        <dbReference type="EMBL" id="OEL13362.1"/>
    </source>
</evidence>
<dbReference type="SUPFAM" id="SSF81383">
    <property type="entry name" value="F-box domain"/>
    <property type="match status" value="1"/>
</dbReference>
<accession>A0A1E5UKF7</accession>
<dbReference type="InterPro" id="IPR055302">
    <property type="entry name" value="F-box_dom-containing"/>
</dbReference>
<gene>
    <name evidence="1" type="ORF">BAE44_0025619</name>
</gene>
<evidence type="ECO:0000313" key="2">
    <source>
        <dbReference type="Proteomes" id="UP000095767"/>
    </source>
</evidence>
<dbReference type="Proteomes" id="UP000095767">
    <property type="component" value="Unassembled WGS sequence"/>
</dbReference>
<feature type="non-terminal residue" evidence="1">
    <location>
        <position position="1"/>
    </location>
</feature>
<dbReference type="EMBL" id="LWDX02073658">
    <property type="protein sequence ID" value="OEL13362.1"/>
    <property type="molecule type" value="Genomic_DNA"/>
</dbReference>
<organism evidence="1 2">
    <name type="scientific">Dichanthelium oligosanthes</name>
    <dbReference type="NCBI Taxonomy" id="888268"/>
    <lineage>
        <taxon>Eukaryota</taxon>
        <taxon>Viridiplantae</taxon>
        <taxon>Streptophyta</taxon>
        <taxon>Embryophyta</taxon>
        <taxon>Tracheophyta</taxon>
        <taxon>Spermatophyta</taxon>
        <taxon>Magnoliopsida</taxon>
        <taxon>Liliopsida</taxon>
        <taxon>Poales</taxon>
        <taxon>Poaceae</taxon>
        <taxon>PACMAD clade</taxon>
        <taxon>Panicoideae</taxon>
        <taxon>Panicodae</taxon>
        <taxon>Paniceae</taxon>
        <taxon>Dichantheliinae</taxon>
        <taxon>Dichanthelium</taxon>
    </lineage>
</organism>
<protein>
    <submittedName>
        <fullName evidence="1">Uncharacterized protein</fullName>
    </submittedName>
</protein>
<keyword evidence="2" id="KW-1185">Reference proteome</keyword>
<proteinExistence type="predicted"/>
<comment type="caution">
    <text evidence="1">The sequence shown here is derived from an EMBL/GenBank/DDBJ whole genome shotgun (WGS) entry which is preliminary data.</text>
</comment>